<comment type="caution">
    <text evidence="2">The sequence shown here is derived from an EMBL/GenBank/DDBJ whole genome shotgun (WGS) entry which is preliminary data.</text>
</comment>
<evidence type="ECO:0000313" key="2">
    <source>
        <dbReference type="EMBL" id="KAK2116602.1"/>
    </source>
</evidence>
<name>A0ABQ9W880_SAGOE</name>
<feature type="compositionally biased region" description="Acidic residues" evidence="1">
    <location>
        <begin position="61"/>
        <end position="71"/>
    </location>
</feature>
<protein>
    <submittedName>
        <fullName evidence="2">Uncharacterized protein</fullName>
    </submittedName>
</protein>
<gene>
    <name evidence="2" type="ORF">P7K49_003488</name>
</gene>
<feature type="region of interest" description="Disordered" evidence="1">
    <location>
        <begin position="56"/>
        <end position="102"/>
    </location>
</feature>
<evidence type="ECO:0000256" key="1">
    <source>
        <dbReference type="SAM" id="MobiDB-lite"/>
    </source>
</evidence>
<accession>A0ABQ9W880</accession>
<sequence>MGPDPLRCPLPRPLRERALTVVPGRTASLASHPPYLLARFPCTAGSAAAMTQPLAAKLEGGEEGEGEDEDGQGGWMEEGRKKGKGARSGIGEKKEERGWGEERRMWEGAAQAPAPAFSRCPRRPVGEEQRGRVACWPLSFPLPHFERRPGMRLRTLNL</sequence>
<dbReference type="Proteomes" id="UP001266305">
    <property type="component" value="Unassembled WGS sequence"/>
</dbReference>
<feature type="compositionally biased region" description="Basic and acidic residues" evidence="1">
    <location>
        <begin position="90"/>
        <end position="102"/>
    </location>
</feature>
<organism evidence="2 3">
    <name type="scientific">Saguinus oedipus</name>
    <name type="common">Cotton-top tamarin</name>
    <name type="synonym">Oedipomidas oedipus</name>
    <dbReference type="NCBI Taxonomy" id="9490"/>
    <lineage>
        <taxon>Eukaryota</taxon>
        <taxon>Metazoa</taxon>
        <taxon>Chordata</taxon>
        <taxon>Craniata</taxon>
        <taxon>Vertebrata</taxon>
        <taxon>Euteleostomi</taxon>
        <taxon>Mammalia</taxon>
        <taxon>Eutheria</taxon>
        <taxon>Euarchontoglires</taxon>
        <taxon>Primates</taxon>
        <taxon>Haplorrhini</taxon>
        <taxon>Platyrrhini</taxon>
        <taxon>Cebidae</taxon>
        <taxon>Callitrichinae</taxon>
        <taxon>Saguinus</taxon>
    </lineage>
</organism>
<keyword evidence="3" id="KW-1185">Reference proteome</keyword>
<evidence type="ECO:0000313" key="3">
    <source>
        <dbReference type="Proteomes" id="UP001266305"/>
    </source>
</evidence>
<reference evidence="2 3" key="1">
    <citation type="submission" date="2023-05" db="EMBL/GenBank/DDBJ databases">
        <title>B98-5 Cell Line De Novo Hybrid Assembly: An Optical Mapping Approach.</title>
        <authorList>
            <person name="Kananen K."/>
            <person name="Auerbach J.A."/>
            <person name="Kautto E."/>
            <person name="Blachly J.S."/>
        </authorList>
    </citation>
    <scope>NUCLEOTIDE SEQUENCE [LARGE SCALE GENOMIC DNA]</scope>
    <source>
        <strain evidence="2">B95-8</strain>
        <tissue evidence="2">Cell line</tissue>
    </source>
</reference>
<dbReference type="EMBL" id="JASSZA010000002">
    <property type="protein sequence ID" value="KAK2116602.1"/>
    <property type="molecule type" value="Genomic_DNA"/>
</dbReference>
<proteinExistence type="predicted"/>